<organism evidence="3 4">
    <name type="scientific">Psychrosphaera algicola</name>
    <dbReference type="NCBI Taxonomy" id="3023714"/>
    <lineage>
        <taxon>Bacteria</taxon>
        <taxon>Pseudomonadati</taxon>
        <taxon>Pseudomonadota</taxon>
        <taxon>Gammaproteobacteria</taxon>
        <taxon>Alteromonadales</taxon>
        <taxon>Pseudoalteromonadaceae</taxon>
        <taxon>Psychrosphaera</taxon>
    </lineage>
</organism>
<accession>A0ABT5FA11</accession>
<evidence type="ECO:0000313" key="4">
    <source>
        <dbReference type="Proteomes" id="UP001528411"/>
    </source>
</evidence>
<keyword evidence="1" id="KW-0732">Signal</keyword>
<dbReference type="EMBL" id="JAQOMS010000002">
    <property type="protein sequence ID" value="MDC2888359.1"/>
    <property type="molecule type" value="Genomic_DNA"/>
</dbReference>
<dbReference type="PANTHER" id="PTHR12110">
    <property type="entry name" value="HYDROXYPYRUVATE ISOMERASE"/>
    <property type="match status" value="1"/>
</dbReference>
<feature type="signal peptide" evidence="1">
    <location>
        <begin position="1"/>
        <end position="23"/>
    </location>
</feature>
<feature type="chain" id="PRO_5046743275" evidence="1">
    <location>
        <begin position="24"/>
        <end position="292"/>
    </location>
</feature>
<feature type="domain" description="Xylose isomerase-like TIM barrel" evidence="2">
    <location>
        <begin position="59"/>
        <end position="275"/>
    </location>
</feature>
<comment type="caution">
    <text evidence="3">The sequence shown here is derived from an EMBL/GenBank/DDBJ whole genome shotgun (WGS) entry which is preliminary data.</text>
</comment>
<protein>
    <submittedName>
        <fullName evidence="3">Sugar phosphate isomerase/epimerase</fullName>
    </submittedName>
</protein>
<dbReference type="InterPro" id="IPR050312">
    <property type="entry name" value="IolE/XylAMocC-like"/>
</dbReference>
<reference evidence="3 4" key="1">
    <citation type="submission" date="2023-01" db="EMBL/GenBank/DDBJ databases">
        <title>Psychrosphaera sp. nov., isolated from marine algae.</title>
        <authorList>
            <person name="Bayburt H."/>
            <person name="Choi B.J."/>
            <person name="Kim J.M."/>
            <person name="Choi D.G."/>
            <person name="Jeon C.O."/>
        </authorList>
    </citation>
    <scope>NUCLEOTIDE SEQUENCE [LARGE SCALE GENOMIC DNA]</scope>
    <source>
        <strain evidence="3 4">G1-22</strain>
    </source>
</reference>
<evidence type="ECO:0000256" key="1">
    <source>
        <dbReference type="SAM" id="SignalP"/>
    </source>
</evidence>
<name>A0ABT5FA11_9GAMM</name>
<dbReference type="Proteomes" id="UP001528411">
    <property type="component" value="Unassembled WGS sequence"/>
</dbReference>
<dbReference type="RefSeq" id="WP_272179997.1">
    <property type="nucleotide sequence ID" value="NZ_JAQOMS010000002.1"/>
</dbReference>
<evidence type="ECO:0000259" key="2">
    <source>
        <dbReference type="Pfam" id="PF01261"/>
    </source>
</evidence>
<dbReference type="Pfam" id="PF01261">
    <property type="entry name" value="AP_endonuc_2"/>
    <property type="match status" value="1"/>
</dbReference>
<dbReference type="InterPro" id="IPR036237">
    <property type="entry name" value="Xyl_isomerase-like_sf"/>
</dbReference>
<keyword evidence="3" id="KW-0413">Isomerase</keyword>
<dbReference type="PROSITE" id="PS51257">
    <property type="entry name" value="PROKAR_LIPOPROTEIN"/>
    <property type="match status" value="1"/>
</dbReference>
<keyword evidence="4" id="KW-1185">Reference proteome</keyword>
<sequence>MNTKKFFNLKVILSLVTVLTVLGCSKSTEPNVTKQDLPKISVQLWSVKNALTNDFKGTLQKLSDMGFEGVEFAGNFGPYAGDAKGLKQFLNSLNLTASGAHVNYDALSNANIDSTLDFYQTLGAKLLIVPWDERAWHPTDVKEMVAQLNAIQVKVTERNMVFGYHNHDQEFNEFQGETYWDYIAQNTNNSFLLQLDVGWVNYSKKDAVNFVTKYPNRTLTTHYKVRTKDGQPESVILGDDGYDWATLIKTNMAVGGTKWIVVEQEEYPAGLTELDSVKLSKQGLDKIMARLD</sequence>
<dbReference type="PANTHER" id="PTHR12110:SF41">
    <property type="entry name" value="INOSOSE DEHYDRATASE"/>
    <property type="match status" value="1"/>
</dbReference>
<proteinExistence type="predicted"/>
<evidence type="ECO:0000313" key="3">
    <source>
        <dbReference type="EMBL" id="MDC2888359.1"/>
    </source>
</evidence>
<dbReference type="Gene3D" id="3.20.20.150">
    <property type="entry name" value="Divalent-metal-dependent TIM barrel enzymes"/>
    <property type="match status" value="1"/>
</dbReference>
<dbReference type="InterPro" id="IPR013022">
    <property type="entry name" value="Xyl_isomerase-like_TIM-brl"/>
</dbReference>
<gene>
    <name evidence="3" type="ORF">PN838_05730</name>
</gene>
<dbReference type="GO" id="GO:0016853">
    <property type="term" value="F:isomerase activity"/>
    <property type="evidence" value="ECO:0007669"/>
    <property type="project" value="UniProtKB-KW"/>
</dbReference>
<dbReference type="SUPFAM" id="SSF51658">
    <property type="entry name" value="Xylose isomerase-like"/>
    <property type="match status" value="1"/>
</dbReference>